<dbReference type="GeneID" id="87876846"/>
<dbReference type="EMBL" id="JAULSX010000008">
    <property type="protein sequence ID" value="KAK3486932.1"/>
    <property type="molecule type" value="Genomic_DNA"/>
</dbReference>
<protein>
    <submittedName>
        <fullName evidence="1">Uncharacterized protein</fullName>
    </submittedName>
</protein>
<evidence type="ECO:0000313" key="2">
    <source>
        <dbReference type="Proteomes" id="UP001285908"/>
    </source>
</evidence>
<keyword evidence="2" id="KW-1185">Reference proteome</keyword>
<accession>A0AAJ0I1P0</accession>
<comment type="caution">
    <text evidence="1">The sequence shown here is derived from an EMBL/GenBank/DDBJ whole genome shotgun (WGS) entry which is preliminary data.</text>
</comment>
<dbReference type="RefSeq" id="XP_062689489.1">
    <property type="nucleotide sequence ID" value="XM_062839224.1"/>
</dbReference>
<evidence type="ECO:0000313" key="1">
    <source>
        <dbReference type="EMBL" id="KAK3486932.1"/>
    </source>
</evidence>
<dbReference type="Proteomes" id="UP001285908">
    <property type="component" value="Unassembled WGS sequence"/>
</dbReference>
<organism evidence="1 2">
    <name type="scientific">Neurospora hispaniola</name>
    <dbReference type="NCBI Taxonomy" id="588809"/>
    <lineage>
        <taxon>Eukaryota</taxon>
        <taxon>Fungi</taxon>
        <taxon>Dikarya</taxon>
        <taxon>Ascomycota</taxon>
        <taxon>Pezizomycotina</taxon>
        <taxon>Sordariomycetes</taxon>
        <taxon>Sordariomycetidae</taxon>
        <taxon>Sordariales</taxon>
        <taxon>Sordariaceae</taxon>
        <taxon>Neurospora</taxon>
    </lineage>
</organism>
<reference evidence="1 2" key="1">
    <citation type="journal article" date="2023" name="Mol. Phylogenet. Evol.">
        <title>Genome-scale phylogeny and comparative genomics of the fungal order Sordariales.</title>
        <authorList>
            <person name="Hensen N."/>
            <person name="Bonometti L."/>
            <person name="Westerberg I."/>
            <person name="Brannstrom I.O."/>
            <person name="Guillou S."/>
            <person name="Cros-Aarteil S."/>
            <person name="Calhoun S."/>
            <person name="Haridas S."/>
            <person name="Kuo A."/>
            <person name="Mondo S."/>
            <person name="Pangilinan J."/>
            <person name="Riley R."/>
            <person name="LaButti K."/>
            <person name="Andreopoulos B."/>
            <person name="Lipzen A."/>
            <person name="Chen C."/>
            <person name="Yan M."/>
            <person name="Daum C."/>
            <person name="Ng V."/>
            <person name="Clum A."/>
            <person name="Steindorff A."/>
            <person name="Ohm R.A."/>
            <person name="Martin F."/>
            <person name="Silar P."/>
            <person name="Natvig D.O."/>
            <person name="Lalanne C."/>
            <person name="Gautier V."/>
            <person name="Ament-Velasquez S.L."/>
            <person name="Kruys A."/>
            <person name="Hutchinson M.I."/>
            <person name="Powell A.J."/>
            <person name="Barry K."/>
            <person name="Miller A.N."/>
            <person name="Grigoriev I.V."/>
            <person name="Debuchy R."/>
            <person name="Gladieux P."/>
            <person name="Hiltunen Thoren M."/>
            <person name="Johannesson H."/>
        </authorList>
    </citation>
    <scope>NUCLEOTIDE SEQUENCE [LARGE SCALE GENOMIC DNA]</scope>
    <source>
        <strain evidence="1 2">FGSC 10403</strain>
    </source>
</reference>
<sequence length="74" mass="7867">MSGDNTKQSWAFQGRGWLKTLIAERHEVETSDSRGVAFSGSSSPIRSEDFAPPCSQCMDATAALTASTLDEAAV</sequence>
<proteinExistence type="predicted"/>
<dbReference type="AlphaFoldDB" id="A0AAJ0I1P0"/>
<name>A0AAJ0I1P0_9PEZI</name>
<gene>
    <name evidence="1" type="ORF">B0T23DRAFT_407810</name>
</gene>